<dbReference type="RefSeq" id="WP_169665462.1">
    <property type="nucleotide sequence ID" value="NZ_CP076133.1"/>
</dbReference>
<evidence type="ECO:0000313" key="2">
    <source>
        <dbReference type="Proteomes" id="UP000678679"/>
    </source>
</evidence>
<name>A0AAX1NAU2_9BACT</name>
<reference evidence="1 2" key="1">
    <citation type="submission" date="2021-05" db="EMBL/GenBank/DDBJ databases">
        <title>Comparative genomic studies on the polysaccharide-degrading batcterial strains of the Flammeovirga genus.</title>
        <authorList>
            <person name="Zewei F."/>
            <person name="Zheng Z."/>
            <person name="Yu L."/>
            <person name="Ruyue G."/>
            <person name="Yanhong M."/>
            <person name="Yuanyuan C."/>
            <person name="Jingyan G."/>
            <person name="Wenjun H."/>
        </authorList>
    </citation>
    <scope>NUCLEOTIDE SEQUENCE [LARGE SCALE GENOMIC DNA]</scope>
    <source>
        <strain evidence="1 2">NBRC:100898</strain>
    </source>
</reference>
<dbReference type="KEGG" id="fya:KMW28_27110"/>
<evidence type="ECO:0000313" key="1">
    <source>
        <dbReference type="EMBL" id="QWG04570.1"/>
    </source>
</evidence>
<dbReference type="EMBL" id="CP076133">
    <property type="protein sequence ID" value="QWG04570.1"/>
    <property type="molecule type" value="Genomic_DNA"/>
</dbReference>
<accession>A0AAX1NAU2</accession>
<proteinExistence type="predicted"/>
<dbReference type="AlphaFoldDB" id="A0AAX1NAU2"/>
<keyword evidence="2" id="KW-1185">Reference proteome</keyword>
<dbReference type="Proteomes" id="UP000678679">
    <property type="component" value="Chromosome 2"/>
</dbReference>
<gene>
    <name evidence="1" type="ORF">KMW28_27110</name>
</gene>
<protein>
    <submittedName>
        <fullName evidence="1">Uncharacterized protein</fullName>
    </submittedName>
</protein>
<organism evidence="1 2">
    <name type="scientific">Flammeovirga yaeyamensis</name>
    <dbReference type="NCBI Taxonomy" id="367791"/>
    <lineage>
        <taxon>Bacteria</taxon>
        <taxon>Pseudomonadati</taxon>
        <taxon>Bacteroidota</taxon>
        <taxon>Cytophagia</taxon>
        <taxon>Cytophagales</taxon>
        <taxon>Flammeovirgaceae</taxon>
        <taxon>Flammeovirga</taxon>
    </lineage>
</organism>
<sequence>MNPSDHISKKVDAVVKLTNIRPHIDPEITVLYNKPVLDILQFDSDLTKRFDDYDVEIESMKSFIERMWGKEGVETIRYAFDLETESM</sequence>